<dbReference type="EMBL" id="SLUN01000043">
    <property type="protein sequence ID" value="TCL58305.1"/>
    <property type="molecule type" value="Genomic_DNA"/>
</dbReference>
<dbReference type="GO" id="GO:0005737">
    <property type="term" value="C:cytoplasm"/>
    <property type="evidence" value="ECO:0007669"/>
    <property type="project" value="UniProtKB-SubCell"/>
</dbReference>
<dbReference type="InterPro" id="IPR036277">
    <property type="entry name" value="SMC_hinge_sf"/>
</dbReference>
<dbReference type="Gene3D" id="3.40.50.300">
    <property type="entry name" value="P-loop containing nucleotide triphosphate hydrolases"/>
    <property type="match status" value="2"/>
</dbReference>
<comment type="subunit">
    <text evidence="7">Homodimer.</text>
</comment>
<protein>
    <recommendedName>
        <fullName evidence="7">Chromosome partition protein Smc</fullName>
    </recommendedName>
</protein>
<reference evidence="9 10" key="1">
    <citation type="submission" date="2019-03" db="EMBL/GenBank/DDBJ databases">
        <title>Genomic Encyclopedia of Type Strains, Phase IV (KMG-IV): sequencing the most valuable type-strain genomes for metagenomic binning, comparative biology and taxonomic classification.</title>
        <authorList>
            <person name="Goeker M."/>
        </authorList>
    </citation>
    <scope>NUCLEOTIDE SEQUENCE [LARGE SCALE GENOMIC DNA]</scope>
    <source>
        <strain evidence="9 10">LX-B</strain>
    </source>
</reference>
<evidence type="ECO:0000313" key="10">
    <source>
        <dbReference type="Proteomes" id="UP000295008"/>
    </source>
</evidence>
<feature type="domain" description="SMC hinge" evidence="8">
    <location>
        <begin position="524"/>
        <end position="642"/>
    </location>
</feature>
<dbReference type="PIRSF" id="PIRSF005719">
    <property type="entry name" value="SMC"/>
    <property type="match status" value="1"/>
</dbReference>
<dbReference type="GO" id="GO:0003677">
    <property type="term" value="F:DNA binding"/>
    <property type="evidence" value="ECO:0007669"/>
    <property type="project" value="UniProtKB-UniRule"/>
</dbReference>
<keyword evidence="5 7" id="KW-0175">Coiled coil</keyword>
<dbReference type="GO" id="GO:0005694">
    <property type="term" value="C:chromosome"/>
    <property type="evidence" value="ECO:0007669"/>
    <property type="project" value="InterPro"/>
</dbReference>
<comment type="caution">
    <text evidence="9">The sequence shown here is derived from an EMBL/GenBank/DDBJ whole genome shotgun (WGS) entry which is preliminary data.</text>
</comment>
<evidence type="ECO:0000256" key="4">
    <source>
        <dbReference type="ARBA" id="ARBA00022840"/>
    </source>
</evidence>
<dbReference type="GO" id="GO:0006260">
    <property type="term" value="P:DNA replication"/>
    <property type="evidence" value="ECO:0007669"/>
    <property type="project" value="UniProtKB-UniRule"/>
</dbReference>
<dbReference type="AlphaFoldDB" id="A0A4R1QZ87"/>
<sequence>MYLKRLEIVGFKSFADKTRLEIPSGVTAVVGPNGSGKSNISDALRWVLGEQSIKTLRGSKMDDVIFAGSDQRRPLGLAEVSIVLDNSDHSIPVDFTEIAVTRKLFRSGESDYLINKSSVRLKDVQELFFDTGLGKEAYSVIGQGKIDSILSVKAEDRRAIFEEAAGINKYKTRKMIAERKLEETDRNLLRVQDILQELAGQLGPLESQAALAEKYLALRQQLSQVEIHYFGALITRLQTELNGIIQTRTELDAAFQDFEGQENIIEAEIEAKRYQLLEHDNQLTQFNEEYYRLQNQIDKFAEQVNFLQEKLSDLDRQQLEQQNGLETGRQRQAALREQQGVLETEITAIRQQVEAEGQLLQEQESVLATFNQQLATFEATEQSVKNDYIETLNQIAALKNKINSAELQKDFIQKQVSECRRKQEILEKQLAQSENEAESRQQDLSRIEAELSHCQQTMIELSSRNTRLEQEVGGLERKNREWQDKARGLESKIALLDEMERSYQGYFQGVKSLLAEAVREPFYASIKGIIADLIQVRPGMELAIETALGSNLQNVVIESDRQAEAAITFLKKHNKGRATFLPLNTIQGSEGRVGQYQVLLAQHGCHTALSLLTFDPLYRQALAYLIGQTVVAPDLRTAIQIGQKLDRSIRTVTPEGDLVIPGGAITGGSVDKRRLGLLSRRREIEDLKAEKTAAEAELQKGMATAAGYRQELQQNAQTAKDLMRQENEAKIQKATVAKELSNLQLAIEKTHQEQRLHAEQLQELAGQCDQFELGQGELAQSMAEKEQALRELEHQLSELAGQMKAAKEQKEALIQGIGELRSSLSAKRQAEQGKNALKGQLDKQLAELLAFFAELDNKLAQFDAERLKIRETIAATETKTAAIKEQLQTQESLIERNKHERATISQAIKELETKQRSLRRKSNEFQNQLHRLELQANQKQMEIENFERNLDEDYGSDWSTQYDPAWELPEEPERRIEEYKSQLRDLGTVNIAAIEDFRQVKERFEFLTDQSQDLTKAKESLLKVIYEIERTIIKKFNETFATIRDQFRQIFGELFAGGNADLYLLEPDSPLESGIEIIAQPPGKKLQSLSLLSGGERAMTAISLLFAILAVKPSPFCVLDEIDATLDEVNVERFSHLLEMFSHRLQFIVITHRRGTMEAATALYGVTMEEMGVSKLISLDLNEKVG</sequence>
<gene>
    <name evidence="7" type="primary">smc</name>
    <name evidence="9" type="ORF">EDC14_104341</name>
</gene>
<dbReference type="PANTHER" id="PTHR43977">
    <property type="entry name" value="STRUCTURAL MAINTENANCE OF CHROMOSOMES PROTEIN 3"/>
    <property type="match status" value="1"/>
</dbReference>
<keyword evidence="3 7" id="KW-0547">Nucleotide-binding</keyword>
<dbReference type="Proteomes" id="UP000295008">
    <property type="component" value="Unassembled WGS sequence"/>
</dbReference>
<dbReference type="GO" id="GO:0030261">
    <property type="term" value="P:chromosome condensation"/>
    <property type="evidence" value="ECO:0007669"/>
    <property type="project" value="InterPro"/>
</dbReference>
<evidence type="ECO:0000256" key="2">
    <source>
        <dbReference type="ARBA" id="ARBA00022490"/>
    </source>
</evidence>
<dbReference type="NCBIfam" id="TIGR02168">
    <property type="entry name" value="SMC_prok_B"/>
    <property type="match status" value="1"/>
</dbReference>
<feature type="coiled-coil region" evidence="7">
    <location>
        <begin position="360"/>
        <end position="499"/>
    </location>
</feature>
<evidence type="ECO:0000256" key="6">
    <source>
        <dbReference type="ARBA" id="ARBA00023125"/>
    </source>
</evidence>
<dbReference type="HAMAP" id="MF_01894">
    <property type="entry name" value="Smc_prok"/>
    <property type="match status" value="1"/>
</dbReference>
<dbReference type="InterPro" id="IPR027417">
    <property type="entry name" value="P-loop_NTPase"/>
</dbReference>
<keyword evidence="2 7" id="KW-0963">Cytoplasm</keyword>
<comment type="similarity">
    <text evidence="7">Belongs to the SMC family.</text>
</comment>
<dbReference type="RefSeq" id="WP_165908263.1">
    <property type="nucleotide sequence ID" value="NZ_SLUN01000043.1"/>
</dbReference>
<dbReference type="Pfam" id="PF02463">
    <property type="entry name" value="SMC_N"/>
    <property type="match status" value="1"/>
</dbReference>
<dbReference type="GO" id="GO:0007059">
    <property type="term" value="P:chromosome segregation"/>
    <property type="evidence" value="ECO:0007669"/>
    <property type="project" value="UniProtKB-UniRule"/>
</dbReference>
<feature type="coiled-coil region" evidence="7">
    <location>
        <begin position="894"/>
        <end position="949"/>
    </location>
</feature>
<evidence type="ECO:0000259" key="8">
    <source>
        <dbReference type="SMART" id="SM00968"/>
    </source>
</evidence>
<comment type="subcellular location">
    <subcellularLocation>
        <location evidence="1 7">Cytoplasm</location>
    </subcellularLocation>
</comment>
<keyword evidence="4 7" id="KW-0067">ATP-binding</keyword>
<keyword evidence="6 7" id="KW-0238">DNA-binding</keyword>
<comment type="domain">
    <text evidence="7">Contains large globular domains required for ATP hydrolysis at each terminus and a third globular domain forming a flexible hinge near the middle of the molecule. These domains are separated by coiled-coil structures.</text>
</comment>
<dbReference type="SUPFAM" id="SSF75553">
    <property type="entry name" value="Smc hinge domain"/>
    <property type="match status" value="1"/>
</dbReference>
<dbReference type="SUPFAM" id="SSF57997">
    <property type="entry name" value="Tropomyosin"/>
    <property type="match status" value="1"/>
</dbReference>
<name>A0A4R1QZ87_HYDET</name>
<dbReference type="GO" id="GO:0005524">
    <property type="term" value="F:ATP binding"/>
    <property type="evidence" value="ECO:0007669"/>
    <property type="project" value="UniProtKB-UniRule"/>
</dbReference>
<dbReference type="InterPro" id="IPR011890">
    <property type="entry name" value="SMC_prok"/>
</dbReference>
<dbReference type="InterPro" id="IPR003395">
    <property type="entry name" value="RecF/RecN/SMC_N"/>
</dbReference>
<dbReference type="SMART" id="SM00968">
    <property type="entry name" value="SMC_hinge"/>
    <property type="match status" value="1"/>
</dbReference>
<dbReference type="FunFam" id="3.40.50.300:FF:000901">
    <property type="entry name" value="Chromosome partition protein Smc"/>
    <property type="match status" value="1"/>
</dbReference>
<feature type="coiled-coil region" evidence="7">
    <location>
        <begin position="677"/>
        <end position="729"/>
    </location>
</feature>
<dbReference type="FunFam" id="3.40.50.300:FF:000984">
    <property type="entry name" value="Chromosome partition protein Smc"/>
    <property type="match status" value="1"/>
</dbReference>
<feature type="coiled-coil region" evidence="7">
    <location>
        <begin position="775"/>
        <end position="847"/>
    </location>
</feature>
<dbReference type="Gene3D" id="1.20.1060.20">
    <property type="match status" value="1"/>
</dbReference>
<evidence type="ECO:0000256" key="1">
    <source>
        <dbReference type="ARBA" id="ARBA00004496"/>
    </source>
</evidence>
<organism evidence="9 10">
    <name type="scientific">Hydrogenispora ethanolica</name>
    <dbReference type="NCBI Taxonomy" id="1082276"/>
    <lineage>
        <taxon>Bacteria</taxon>
        <taxon>Bacillati</taxon>
        <taxon>Bacillota</taxon>
        <taxon>Hydrogenispora</taxon>
    </lineage>
</organism>
<dbReference type="Pfam" id="PF06470">
    <property type="entry name" value="SMC_hinge"/>
    <property type="match status" value="1"/>
</dbReference>
<dbReference type="SUPFAM" id="SSF52540">
    <property type="entry name" value="P-loop containing nucleoside triphosphate hydrolases"/>
    <property type="match status" value="1"/>
</dbReference>
<dbReference type="Gene3D" id="1.10.287.1490">
    <property type="match status" value="1"/>
</dbReference>
<dbReference type="InterPro" id="IPR010935">
    <property type="entry name" value="SMC_hinge"/>
</dbReference>
<proteinExistence type="inferred from homology"/>
<keyword evidence="10" id="KW-1185">Reference proteome</keyword>
<dbReference type="CDD" id="cd03278">
    <property type="entry name" value="ABC_SMC_barmotin"/>
    <property type="match status" value="2"/>
</dbReference>
<accession>A0A4R1QZ87</accession>
<feature type="coiled-coil region" evidence="7">
    <location>
        <begin position="276"/>
        <end position="317"/>
    </location>
</feature>
<evidence type="ECO:0000256" key="7">
    <source>
        <dbReference type="HAMAP-Rule" id="MF_01894"/>
    </source>
</evidence>
<comment type="function">
    <text evidence="7">Required for chromosome condensation and partitioning.</text>
</comment>
<feature type="binding site" evidence="7">
    <location>
        <begin position="32"/>
        <end position="39"/>
    </location>
    <ligand>
        <name>ATP</name>
        <dbReference type="ChEBI" id="CHEBI:30616"/>
    </ligand>
</feature>
<evidence type="ECO:0000313" key="9">
    <source>
        <dbReference type="EMBL" id="TCL58305.1"/>
    </source>
</evidence>
<evidence type="ECO:0000256" key="3">
    <source>
        <dbReference type="ARBA" id="ARBA00022741"/>
    </source>
</evidence>
<dbReference type="Gene3D" id="3.30.70.1620">
    <property type="match status" value="1"/>
</dbReference>
<feature type="coiled-coil region" evidence="7">
    <location>
        <begin position="167"/>
        <end position="201"/>
    </location>
</feature>
<dbReference type="GO" id="GO:0007062">
    <property type="term" value="P:sister chromatid cohesion"/>
    <property type="evidence" value="ECO:0007669"/>
    <property type="project" value="InterPro"/>
</dbReference>
<evidence type="ECO:0000256" key="5">
    <source>
        <dbReference type="ARBA" id="ARBA00023054"/>
    </source>
</evidence>
<dbReference type="GO" id="GO:0016887">
    <property type="term" value="F:ATP hydrolysis activity"/>
    <property type="evidence" value="ECO:0007669"/>
    <property type="project" value="InterPro"/>
</dbReference>
<dbReference type="InterPro" id="IPR024704">
    <property type="entry name" value="SMC"/>
</dbReference>